<dbReference type="SUPFAM" id="SSF53850">
    <property type="entry name" value="Periplasmic binding protein-like II"/>
    <property type="match status" value="1"/>
</dbReference>
<dbReference type="SMART" id="SM00079">
    <property type="entry name" value="PBPe"/>
    <property type="match status" value="1"/>
</dbReference>
<evidence type="ECO:0000313" key="8">
    <source>
        <dbReference type="Proteomes" id="UP000254258"/>
    </source>
</evidence>
<accession>A0A370WUZ3</accession>
<evidence type="ECO:0000256" key="2">
    <source>
        <dbReference type="ARBA" id="ARBA00010333"/>
    </source>
</evidence>
<dbReference type="Pfam" id="PF00497">
    <property type="entry name" value="SBP_bac_3"/>
    <property type="match status" value="1"/>
</dbReference>
<evidence type="ECO:0000256" key="4">
    <source>
        <dbReference type="RuleBase" id="RU003744"/>
    </source>
</evidence>
<feature type="domain" description="Solute-binding protein family 3/N-terminal" evidence="5">
    <location>
        <begin position="47"/>
        <end position="270"/>
    </location>
</feature>
<feature type="domain" description="Ionotropic glutamate receptor C-terminal" evidence="6">
    <location>
        <begin position="47"/>
        <end position="269"/>
    </location>
</feature>
<evidence type="ECO:0000256" key="3">
    <source>
        <dbReference type="ARBA" id="ARBA00022729"/>
    </source>
</evidence>
<keyword evidence="3" id="KW-0732">Signal</keyword>
<dbReference type="EMBL" id="QRBE01000010">
    <property type="protein sequence ID" value="RDS79963.1"/>
    <property type="molecule type" value="Genomic_DNA"/>
</dbReference>
<comment type="subcellular location">
    <subcellularLocation>
        <location evidence="1">Cell envelope</location>
    </subcellularLocation>
</comment>
<organism evidence="7 8">
    <name type="scientific">Dyella monticola</name>
    <dbReference type="NCBI Taxonomy" id="1927958"/>
    <lineage>
        <taxon>Bacteria</taxon>
        <taxon>Pseudomonadati</taxon>
        <taxon>Pseudomonadota</taxon>
        <taxon>Gammaproteobacteria</taxon>
        <taxon>Lysobacterales</taxon>
        <taxon>Rhodanobacteraceae</taxon>
        <taxon>Dyella</taxon>
    </lineage>
</organism>
<comment type="caution">
    <text evidence="7">The sequence shown here is derived from an EMBL/GenBank/DDBJ whole genome shotgun (WGS) entry which is preliminary data.</text>
</comment>
<dbReference type="Gene3D" id="3.40.190.10">
    <property type="entry name" value="Periplasmic binding protein-like II"/>
    <property type="match status" value="2"/>
</dbReference>
<dbReference type="SMART" id="SM00062">
    <property type="entry name" value="PBPb"/>
    <property type="match status" value="1"/>
</dbReference>
<dbReference type="GO" id="GO:0030313">
    <property type="term" value="C:cell envelope"/>
    <property type="evidence" value="ECO:0007669"/>
    <property type="project" value="UniProtKB-SubCell"/>
</dbReference>
<evidence type="ECO:0000259" key="6">
    <source>
        <dbReference type="SMART" id="SM00079"/>
    </source>
</evidence>
<comment type="similarity">
    <text evidence="2 4">Belongs to the bacterial solute-binding protein 3 family.</text>
</comment>
<dbReference type="PROSITE" id="PS01039">
    <property type="entry name" value="SBP_BACTERIAL_3"/>
    <property type="match status" value="1"/>
</dbReference>
<dbReference type="GO" id="GO:0015276">
    <property type="term" value="F:ligand-gated monoatomic ion channel activity"/>
    <property type="evidence" value="ECO:0007669"/>
    <property type="project" value="InterPro"/>
</dbReference>
<evidence type="ECO:0000256" key="1">
    <source>
        <dbReference type="ARBA" id="ARBA00004196"/>
    </source>
</evidence>
<dbReference type="CDD" id="cd13530">
    <property type="entry name" value="PBP2_peptides_like"/>
    <property type="match status" value="1"/>
</dbReference>
<dbReference type="GO" id="GO:0016020">
    <property type="term" value="C:membrane"/>
    <property type="evidence" value="ECO:0007669"/>
    <property type="project" value="InterPro"/>
</dbReference>
<keyword evidence="8" id="KW-1185">Reference proteome</keyword>
<dbReference type="InterPro" id="IPR018313">
    <property type="entry name" value="SBP_3_CS"/>
</dbReference>
<dbReference type="Proteomes" id="UP000254258">
    <property type="component" value="Unassembled WGS sequence"/>
</dbReference>
<dbReference type="PANTHER" id="PTHR35936">
    <property type="entry name" value="MEMBRANE-BOUND LYTIC MUREIN TRANSGLYCOSYLASE F"/>
    <property type="match status" value="1"/>
</dbReference>
<dbReference type="PANTHER" id="PTHR35936:SF38">
    <property type="entry name" value="GLUTAMINE-BINDING PERIPLASMIC PROTEIN"/>
    <property type="match status" value="1"/>
</dbReference>
<gene>
    <name evidence="7" type="ORF">DWU98_16120</name>
</gene>
<evidence type="ECO:0000313" key="7">
    <source>
        <dbReference type="EMBL" id="RDS79963.1"/>
    </source>
</evidence>
<sequence length="277" mass="30796">MNIVDAIRRSMLLVLAAGLLQLPWVSIAAPPSVTTSGSLATIQKQRILKVGVAMNAPWVFRDSNGQWNGLEIDLVRQLAQDMKWQVQLVPTTWAHSFDDLHAHRFDILVSGLSITPQRALAVKFSHPYGDYALGLVVNRKTIGTDDVTALQRGSQHTIGVLSGTITAATAKEYLGQSHIVDLLDENQAIKDLRSGKLDGLMAEEPVPSALATTYPKQLRTLDVQTYGKTAHAFAVRRDDDDLLDVINAWLTYQQASGWLRSREDFWIHHPDWVQLTQ</sequence>
<protein>
    <submittedName>
        <fullName evidence="7">Amino acid ABC transporter substrate-binding protein</fullName>
    </submittedName>
</protein>
<dbReference type="InterPro" id="IPR001638">
    <property type="entry name" value="Solute-binding_3/MltF_N"/>
</dbReference>
<reference evidence="7 8" key="1">
    <citation type="submission" date="2018-07" db="EMBL/GenBank/DDBJ databases">
        <title>Dyella monticola sp. nov. and Dyella psychrodurans sp. nov. isolated from monsoon evergreen broad-leaved forest soil of Dinghu Mountain, China.</title>
        <authorList>
            <person name="Gao Z."/>
            <person name="Qiu L."/>
        </authorList>
    </citation>
    <scope>NUCLEOTIDE SEQUENCE [LARGE SCALE GENOMIC DNA]</scope>
    <source>
        <strain evidence="7 8">4G-K06</strain>
    </source>
</reference>
<dbReference type="AlphaFoldDB" id="A0A370WUZ3"/>
<name>A0A370WUZ3_9GAMM</name>
<dbReference type="InterPro" id="IPR001320">
    <property type="entry name" value="Iontro_rcpt_C"/>
</dbReference>
<evidence type="ECO:0000259" key="5">
    <source>
        <dbReference type="SMART" id="SM00062"/>
    </source>
</evidence>
<proteinExistence type="inferred from homology"/>